<feature type="region of interest" description="Disordered" evidence="1">
    <location>
        <begin position="75"/>
        <end position="104"/>
    </location>
</feature>
<accession>A0ABP6MJ98</accession>
<dbReference type="RefSeq" id="WP_344521795.1">
    <property type="nucleotide sequence ID" value="NZ_BAAAUG010000053.1"/>
</dbReference>
<evidence type="ECO:0000313" key="3">
    <source>
        <dbReference type="Proteomes" id="UP001501637"/>
    </source>
</evidence>
<sequence>MRDTDGPKRQIYLCLGCAGQYLPPESMTYPSLGVDASPVHCSNPACASSVTASLQYIPVPPERVAELARRAAGLDGPVRRGRPGRIARGRRAQASPGTGRSKLL</sequence>
<organism evidence="2 3">
    <name type="scientific">Streptomyces rectiviolaceus</name>
    <dbReference type="NCBI Taxonomy" id="332591"/>
    <lineage>
        <taxon>Bacteria</taxon>
        <taxon>Bacillati</taxon>
        <taxon>Actinomycetota</taxon>
        <taxon>Actinomycetes</taxon>
        <taxon>Kitasatosporales</taxon>
        <taxon>Streptomycetaceae</taxon>
        <taxon>Streptomyces</taxon>
    </lineage>
</organism>
<keyword evidence="3" id="KW-1185">Reference proteome</keyword>
<evidence type="ECO:0000313" key="2">
    <source>
        <dbReference type="EMBL" id="GAA3108389.1"/>
    </source>
</evidence>
<comment type="caution">
    <text evidence="2">The sequence shown here is derived from an EMBL/GenBank/DDBJ whole genome shotgun (WGS) entry which is preliminary data.</text>
</comment>
<reference evidence="3" key="1">
    <citation type="journal article" date="2019" name="Int. J. Syst. Evol. Microbiol.">
        <title>The Global Catalogue of Microorganisms (GCM) 10K type strain sequencing project: providing services to taxonomists for standard genome sequencing and annotation.</title>
        <authorList>
            <consortium name="The Broad Institute Genomics Platform"/>
            <consortium name="The Broad Institute Genome Sequencing Center for Infectious Disease"/>
            <person name="Wu L."/>
            <person name="Ma J."/>
        </authorList>
    </citation>
    <scope>NUCLEOTIDE SEQUENCE [LARGE SCALE GENOMIC DNA]</scope>
    <source>
        <strain evidence="3">JCM 9092</strain>
    </source>
</reference>
<dbReference type="EMBL" id="BAAAUG010000053">
    <property type="protein sequence ID" value="GAA3108389.1"/>
    <property type="molecule type" value="Genomic_DNA"/>
</dbReference>
<proteinExistence type="predicted"/>
<feature type="compositionally biased region" description="Basic residues" evidence="1">
    <location>
        <begin position="79"/>
        <end position="91"/>
    </location>
</feature>
<gene>
    <name evidence="2" type="ORF">GCM10010449_33910</name>
</gene>
<protein>
    <submittedName>
        <fullName evidence="2">Uncharacterized protein</fullName>
    </submittedName>
</protein>
<evidence type="ECO:0000256" key="1">
    <source>
        <dbReference type="SAM" id="MobiDB-lite"/>
    </source>
</evidence>
<dbReference type="Proteomes" id="UP001501637">
    <property type="component" value="Unassembled WGS sequence"/>
</dbReference>
<name>A0ABP6MJ98_9ACTN</name>